<name>A0A5M6CN39_9BACT</name>
<dbReference type="SUPFAM" id="SSF49299">
    <property type="entry name" value="PKD domain"/>
    <property type="match status" value="3"/>
</dbReference>
<dbReference type="NCBIfam" id="TIGR04131">
    <property type="entry name" value="Bac_Flav_CTERM"/>
    <property type="match status" value="1"/>
</dbReference>
<gene>
    <name evidence="4" type="ORF">F0919_08815</name>
</gene>
<dbReference type="Proteomes" id="UP000323632">
    <property type="component" value="Unassembled WGS sequence"/>
</dbReference>
<organism evidence="4 5">
    <name type="scientific">Taibaiella lutea</name>
    <dbReference type="NCBI Taxonomy" id="2608001"/>
    <lineage>
        <taxon>Bacteria</taxon>
        <taxon>Pseudomonadati</taxon>
        <taxon>Bacteroidota</taxon>
        <taxon>Chitinophagia</taxon>
        <taxon>Chitinophagales</taxon>
        <taxon>Chitinophagaceae</taxon>
        <taxon>Taibaiella</taxon>
    </lineage>
</organism>
<dbReference type="PROSITE" id="PS50093">
    <property type="entry name" value="PKD"/>
    <property type="match status" value="3"/>
</dbReference>
<dbReference type="InterPro" id="IPR036179">
    <property type="entry name" value="Ig-like_dom_sf"/>
</dbReference>
<proteinExistence type="predicted"/>
<dbReference type="InterPro" id="IPR007110">
    <property type="entry name" value="Ig-like_dom"/>
</dbReference>
<dbReference type="InterPro" id="IPR022409">
    <property type="entry name" value="PKD/Chitinase_dom"/>
</dbReference>
<feature type="domain" description="PKD" evidence="2">
    <location>
        <begin position="497"/>
        <end position="576"/>
    </location>
</feature>
<dbReference type="RefSeq" id="WP_150032384.1">
    <property type="nucleotide sequence ID" value="NZ_VWSH01000002.1"/>
</dbReference>
<evidence type="ECO:0000259" key="3">
    <source>
        <dbReference type="PROSITE" id="PS50835"/>
    </source>
</evidence>
<dbReference type="InterPro" id="IPR013783">
    <property type="entry name" value="Ig-like_fold"/>
</dbReference>
<feature type="domain" description="Ig-like" evidence="3">
    <location>
        <begin position="168"/>
        <end position="242"/>
    </location>
</feature>
<dbReference type="Pfam" id="PF19081">
    <property type="entry name" value="Ig_7"/>
    <property type="match status" value="1"/>
</dbReference>
<feature type="chain" id="PRO_5024347430" evidence="1">
    <location>
        <begin position="21"/>
        <end position="745"/>
    </location>
</feature>
<reference evidence="4 5" key="1">
    <citation type="submission" date="2019-09" db="EMBL/GenBank/DDBJ databases">
        <title>Genome sequence and assembly of Taibaiella sp.</title>
        <authorList>
            <person name="Chhetri G."/>
        </authorList>
    </citation>
    <scope>NUCLEOTIDE SEQUENCE [LARGE SCALE GENOMIC DNA]</scope>
    <source>
        <strain evidence="4 5">KVB11</strain>
    </source>
</reference>
<dbReference type="SMART" id="SM00089">
    <property type="entry name" value="PKD"/>
    <property type="match status" value="4"/>
</dbReference>
<feature type="domain" description="PKD" evidence="2">
    <location>
        <begin position="427"/>
        <end position="476"/>
    </location>
</feature>
<accession>A0A5M6CN39</accession>
<dbReference type="EMBL" id="VWSH01000002">
    <property type="protein sequence ID" value="KAA5534705.1"/>
    <property type="molecule type" value="Genomic_DNA"/>
</dbReference>
<dbReference type="InterPro" id="IPR008979">
    <property type="entry name" value="Galactose-bd-like_sf"/>
</dbReference>
<comment type="caution">
    <text evidence="4">The sequence shown here is derived from an EMBL/GenBank/DDBJ whole genome shotgun (WGS) entry which is preliminary data.</text>
</comment>
<evidence type="ECO:0000259" key="2">
    <source>
        <dbReference type="PROSITE" id="PS50093"/>
    </source>
</evidence>
<dbReference type="InterPro" id="IPR000601">
    <property type="entry name" value="PKD_dom"/>
</dbReference>
<dbReference type="InterPro" id="IPR026341">
    <property type="entry name" value="T9SS_type_B"/>
</dbReference>
<dbReference type="Pfam" id="PF00801">
    <property type="entry name" value="PKD"/>
    <property type="match status" value="1"/>
</dbReference>
<dbReference type="InterPro" id="IPR035986">
    <property type="entry name" value="PKD_dom_sf"/>
</dbReference>
<dbReference type="InterPro" id="IPR044023">
    <property type="entry name" value="Ig_7"/>
</dbReference>
<dbReference type="Pfam" id="PF18911">
    <property type="entry name" value="PKD_4"/>
    <property type="match status" value="2"/>
</dbReference>
<protein>
    <submittedName>
        <fullName evidence="4">PKD domain-containing protein</fullName>
    </submittedName>
</protein>
<dbReference type="CDD" id="cd00146">
    <property type="entry name" value="PKD"/>
    <property type="match status" value="2"/>
</dbReference>
<evidence type="ECO:0000313" key="5">
    <source>
        <dbReference type="Proteomes" id="UP000323632"/>
    </source>
</evidence>
<evidence type="ECO:0000256" key="1">
    <source>
        <dbReference type="SAM" id="SignalP"/>
    </source>
</evidence>
<sequence>MIKRALFTIPLILSFQYSFSQNLVQNGDFNANAANWTFFAPATDAECSNFETTYGGAVATNHVAEIDYGSNIRQSNIAVTPGNTYVISLRHSRRNIASNPNNINLKIYNGATTFLTQDIVSANAAWLWQCKTFTFVPTTASIDLDITNVTPGNTATLGTIIDDVTITPQQQIITSSGAVCPGGSITLTAPVSTPGAAYTNYSWTGPNGFAAAGNTATITNVQAGQTGTYTCTMNVNGCASVSGTFDVQLLPKPDVTLTSTDTINICPGGSADISLANPNANNAYQWFKDDVIIAGATNSMYTVTASGNYKVVVTSAAGCTDTSQTVHATFNSLNIDFTITVNKACTSDTVVFHNLSDSGQYFWNFGDMTPESNATDPTHIYQSQNIYVVRLKVISHEGCLDSVIKTVDVTHPLNAVFTQSADTICLSAGMPVTFTDASVGNISNWNWNFGEGVSSTAQNPTYIFTQAGSHTIRLVVKEDNLPCYDTAYSTVQVDAVPFFNITQDKHVICAGEAVNFDADYDVNTIRSLAWDFGDGTQWNQFGASTHHYENPGIYWITADADFGACGISHATDSIVVNAYPFVNLGPDSVLCLDGPALTVSDLNNASDPSITWYWNTGATAPSINIAHPGTYSLTATKNGCATTETIEVNKDCYTDVPNVFTPNGDGVNDYFYPRQLLSKGIVGFSMTIFNRWGQKVFESNTTNGRGWDGKFNSKDQPVGVYIYQISATLKNGRNENYTGNVTLMR</sequence>
<keyword evidence="1" id="KW-0732">Signal</keyword>
<evidence type="ECO:0000313" key="4">
    <source>
        <dbReference type="EMBL" id="KAA5534705.1"/>
    </source>
</evidence>
<dbReference type="AlphaFoldDB" id="A0A5M6CN39"/>
<dbReference type="SUPFAM" id="SSF48726">
    <property type="entry name" value="Immunoglobulin"/>
    <property type="match status" value="1"/>
</dbReference>
<feature type="domain" description="PKD" evidence="2">
    <location>
        <begin position="361"/>
        <end position="416"/>
    </location>
</feature>
<keyword evidence="5" id="KW-1185">Reference proteome</keyword>
<dbReference type="SUPFAM" id="SSF49785">
    <property type="entry name" value="Galactose-binding domain-like"/>
    <property type="match status" value="1"/>
</dbReference>
<dbReference type="Gene3D" id="2.60.40.10">
    <property type="entry name" value="Immunoglobulins"/>
    <property type="match status" value="5"/>
</dbReference>
<dbReference type="Pfam" id="PF13585">
    <property type="entry name" value="CHU_C"/>
    <property type="match status" value="1"/>
</dbReference>
<dbReference type="PROSITE" id="PS50835">
    <property type="entry name" value="IG_LIKE"/>
    <property type="match status" value="1"/>
</dbReference>
<dbReference type="Gene3D" id="2.60.120.260">
    <property type="entry name" value="Galactose-binding domain-like"/>
    <property type="match status" value="1"/>
</dbReference>
<feature type="signal peptide" evidence="1">
    <location>
        <begin position="1"/>
        <end position="20"/>
    </location>
</feature>